<reference evidence="2 3" key="1">
    <citation type="submission" date="2023-07" db="EMBL/GenBank/DDBJ databases">
        <title>Sorghum-associated microbial communities from plants grown in Nebraska, USA.</title>
        <authorList>
            <person name="Schachtman D."/>
        </authorList>
    </citation>
    <scope>NUCLEOTIDE SEQUENCE [LARGE SCALE GENOMIC DNA]</scope>
    <source>
        <strain evidence="2 3">DS1607</strain>
    </source>
</reference>
<dbReference type="SUPFAM" id="SSF101082">
    <property type="entry name" value="Typo IV secretion system protein TraC"/>
    <property type="match status" value="1"/>
</dbReference>
<name>A0ABT9SDH5_9BURK</name>
<dbReference type="InterPro" id="IPR014158">
    <property type="entry name" value="T4SS_VirB5"/>
</dbReference>
<organism evidence="2 3">
    <name type="scientific">Variovorax ginsengisoli</name>
    <dbReference type="NCBI Taxonomy" id="363844"/>
    <lineage>
        <taxon>Bacteria</taxon>
        <taxon>Pseudomonadati</taxon>
        <taxon>Pseudomonadota</taxon>
        <taxon>Betaproteobacteria</taxon>
        <taxon>Burkholderiales</taxon>
        <taxon>Comamonadaceae</taxon>
        <taxon>Variovorax</taxon>
    </lineage>
</organism>
<protein>
    <submittedName>
        <fullName evidence="2">Type IV secretion system protein VirB5</fullName>
    </submittedName>
</protein>
<dbReference type="CDD" id="cd14262">
    <property type="entry name" value="VirB5_like"/>
    <property type="match status" value="1"/>
</dbReference>
<keyword evidence="1" id="KW-0732">Signal</keyword>
<evidence type="ECO:0000313" key="3">
    <source>
        <dbReference type="Proteomes" id="UP001226867"/>
    </source>
</evidence>
<accession>A0ABT9SDH5</accession>
<dbReference type="Pfam" id="PF07996">
    <property type="entry name" value="T4SS"/>
    <property type="match status" value="1"/>
</dbReference>
<keyword evidence="3" id="KW-1185">Reference proteome</keyword>
<evidence type="ECO:0000313" key="2">
    <source>
        <dbReference type="EMBL" id="MDP9902412.1"/>
    </source>
</evidence>
<gene>
    <name evidence="2" type="ORF">J2W36_004689</name>
</gene>
<dbReference type="InterPro" id="IPR023220">
    <property type="entry name" value="T4SS_VirB5-domain"/>
</dbReference>
<comment type="caution">
    <text evidence="2">The sequence shown here is derived from an EMBL/GenBank/DDBJ whole genome shotgun (WGS) entry which is preliminary data.</text>
</comment>
<dbReference type="Gene3D" id="1.20.58.430">
    <property type="entry name" value="Type IV secretion system, VirB5-domain"/>
    <property type="match status" value="1"/>
</dbReference>
<sequence length="238" mass="25986">MKSVRRNSARLALALSLVTVAWGASAQIPTTDVLVLTQQIQQVQAWAAQYKQMIDQIQTQKQQLESMTGSRGMAHLAPNMLRQELPNDFVSTYDKLRSMGAGGASSAAKAIYESVKTFDCVEKFPYDVAQRRSCEASAMAVPQNIALLNSSVDSAKQRQAQLKGLQSSIDSSDAKAAADLNNRLTLELAYLQNEKMLMDMAVQQQQQQLALTQQRAKEEGTKRLMTGVGGGSNPFGLN</sequence>
<dbReference type="RefSeq" id="WP_307692158.1">
    <property type="nucleotide sequence ID" value="NZ_JAUSRO010000018.1"/>
</dbReference>
<feature type="chain" id="PRO_5045919593" evidence="1">
    <location>
        <begin position="27"/>
        <end position="238"/>
    </location>
</feature>
<evidence type="ECO:0000256" key="1">
    <source>
        <dbReference type="SAM" id="SignalP"/>
    </source>
</evidence>
<feature type="signal peptide" evidence="1">
    <location>
        <begin position="1"/>
        <end position="26"/>
    </location>
</feature>
<dbReference type="EMBL" id="JAUSRO010000018">
    <property type="protein sequence ID" value="MDP9902412.1"/>
    <property type="molecule type" value="Genomic_DNA"/>
</dbReference>
<dbReference type="Proteomes" id="UP001226867">
    <property type="component" value="Unassembled WGS sequence"/>
</dbReference>
<proteinExistence type="predicted"/>